<dbReference type="AlphaFoldDB" id="A0A5N6L5Y9"/>
<evidence type="ECO:0000313" key="2">
    <source>
        <dbReference type="Proteomes" id="UP000327013"/>
    </source>
</evidence>
<evidence type="ECO:0000313" key="1">
    <source>
        <dbReference type="EMBL" id="KAB9173092.1"/>
    </source>
</evidence>
<protein>
    <submittedName>
        <fullName evidence="1">Uncharacterized protein</fullName>
    </submittedName>
</protein>
<dbReference type="PANTHER" id="PTHR34456:SF9">
    <property type="entry name" value="MITOVIRUS RNA-DEPENDENT RNA POLYMERASE"/>
    <property type="match status" value="1"/>
</dbReference>
<dbReference type="Pfam" id="PF05919">
    <property type="entry name" value="Mitovir_RNA_pol"/>
    <property type="match status" value="1"/>
</dbReference>
<organism evidence="1 2">
    <name type="scientific">Carpinus fangiana</name>
    <dbReference type="NCBI Taxonomy" id="176857"/>
    <lineage>
        <taxon>Eukaryota</taxon>
        <taxon>Viridiplantae</taxon>
        <taxon>Streptophyta</taxon>
        <taxon>Embryophyta</taxon>
        <taxon>Tracheophyta</taxon>
        <taxon>Spermatophyta</taxon>
        <taxon>Magnoliopsida</taxon>
        <taxon>eudicotyledons</taxon>
        <taxon>Gunneridae</taxon>
        <taxon>Pentapetalae</taxon>
        <taxon>rosids</taxon>
        <taxon>fabids</taxon>
        <taxon>Fagales</taxon>
        <taxon>Betulaceae</taxon>
        <taxon>Carpinus</taxon>
    </lineage>
</organism>
<comment type="caution">
    <text evidence="1">The sequence shown here is derived from an EMBL/GenBank/DDBJ whole genome shotgun (WGS) entry which is preliminary data.</text>
</comment>
<gene>
    <name evidence="1" type="ORF">FH972_026995</name>
</gene>
<accession>A0A5N6L5Y9</accession>
<dbReference type="PANTHER" id="PTHR34456">
    <property type="entry name" value="MITOVIRUS RNA-DEPENDENT RNA POLYMERASE"/>
    <property type="match status" value="1"/>
</dbReference>
<dbReference type="InterPro" id="IPR008686">
    <property type="entry name" value="RNA_pol_mitovir"/>
</dbReference>
<name>A0A5N6L5Y9_9ROSI</name>
<dbReference type="EMBL" id="VIBQ01000168">
    <property type="protein sequence ID" value="KAB9173092.1"/>
    <property type="molecule type" value="Genomic_DNA"/>
</dbReference>
<dbReference type="OrthoDB" id="1750590at2759"/>
<sequence length="365" mass="42036">MSDSCRWLPTSFEPKSSKGPLRRLSKLDVLRSFDLSAATDRFPLSPPRTRGAAYVCPTFYRTQPLGYLSSRPLFALSHHFVVWYCADKVYPGKKFSKYALLGDDIVIGDAAVADVYKDVINRLGLSPISVKMIRSARHAIAWMPVFRNLGLTSLQLSMRVREAGFRRYSAKPEHVSPHYNRHWYRHILVAFSPGGILPLPFQVWLGFPDGILITCYHMGMVRDMLVSSCSPDWGHVERFATDLDLKLDEDTGLLTEKLFLGARVDFSIPVESFLDPPAVCFRPDRKDQLSKFHKYGLMFRCYDLVRQKVSPIPFGEKAVRLTFDVVSSRIWSRSYQWLDKIEIKPWKGAVVLLWLWRRKASRVLW</sequence>
<keyword evidence="2" id="KW-1185">Reference proteome</keyword>
<reference evidence="1 2" key="1">
    <citation type="submission" date="2019-06" db="EMBL/GenBank/DDBJ databases">
        <title>A chromosomal-level reference genome of Carpinus fangiana (Coryloideae, Betulaceae).</title>
        <authorList>
            <person name="Yang X."/>
            <person name="Wang Z."/>
            <person name="Zhang L."/>
            <person name="Hao G."/>
            <person name="Liu J."/>
            <person name="Yang Y."/>
        </authorList>
    </citation>
    <scope>NUCLEOTIDE SEQUENCE [LARGE SCALE GENOMIC DNA]</scope>
    <source>
        <strain evidence="1">Cfa_2016G</strain>
        <tissue evidence="1">Leaf</tissue>
    </source>
</reference>
<dbReference type="Proteomes" id="UP000327013">
    <property type="component" value="Unassembled WGS sequence"/>
</dbReference>
<proteinExistence type="predicted"/>